<feature type="compositionally biased region" description="Low complexity" evidence="3">
    <location>
        <begin position="294"/>
        <end position="307"/>
    </location>
</feature>
<evidence type="ECO:0000313" key="6">
    <source>
        <dbReference type="Proteomes" id="UP000283530"/>
    </source>
</evidence>
<evidence type="ECO:0000256" key="2">
    <source>
        <dbReference type="ARBA" id="ARBA00023136"/>
    </source>
</evidence>
<keyword evidence="2" id="KW-0472">Membrane</keyword>
<dbReference type="InterPro" id="IPR039431">
    <property type="entry name" value="Vta1/CALS_N"/>
</dbReference>
<feature type="compositionally biased region" description="Polar residues" evidence="3">
    <location>
        <begin position="209"/>
        <end position="218"/>
    </location>
</feature>
<sequence length="423" mass="47129">MGSENEPAKLLLPYLQRADELQKHEHLVAYYCRLYAMERGLKIPAKERTKMTNELLVSLMNQLEKDKKSLKLGPEDNLYVEGFATNVFAKADKQDRAGRADLNTAKTFYAASIFFEILNQFGELQPELEQKQKYAVWKAADIRKALKEGRRPESGPPGGDKDLSIPSTTTSPYDLGQNESFQPSQPGIDTSSRLVGKLNQQPSARGLTSAPSFSANDHPSNDFPPPPPPTSRAFSANDHPSNDFPPPPPPTSRAEDSAYPQPYHHEPYSHDQQQLYSHEQQQSFPQNYPPPETSSSLSYSNFQSYPSFSESSVPTAPGHHPSYYQGYDAAYTHQSTLPASNYPSTLSQQPQQSGVSGSNYSPLPQYNSGANGARSEPTPSPPPVSNTTAIISRHQIRLLKLIRQRGLLLGHLHLMMYQLLWIF</sequence>
<dbReference type="OrthoDB" id="391137at2759"/>
<comment type="subcellular location">
    <subcellularLocation>
        <location evidence="1">Endomembrane system</location>
    </subcellularLocation>
</comment>
<dbReference type="Proteomes" id="UP000283530">
    <property type="component" value="Unassembled WGS sequence"/>
</dbReference>
<feature type="compositionally biased region" description="Low complexity" evidence="3">
    <location>
        <begin position="347"/>
        <end position="358"/>
    </location>
</feature>
<feature type="region of interest" description="Disordered" evidence="3">
    <location>
        <begin position="335"/>
        <end position="387"/>
    </location>
</feature>
<comment type="caution">
    <text evidence="5">The sequence shown here is derived from an EMBL/GenBank/DDBJ whole genome shotgun (WGS) entry which is preliminary data.</text>
</comment>
<dbReference type="Pfam" id="PF04652">
    <property type="entry name" value="Vta1"/>
    <property type="match status" value="1"/>
</dbReference>
<evidence type="ECO:0000256" key="3">
    <source>
        <dbReference type="SAM" id="MobiDB-lite"/>
    </source>
</evidence>
<organism evidence="5 6">
    <name type="scientific">Cinnamomum micranthum f. kanehirae</name>
    <dbReference type="NCBI Taxonomy" id="337451"/>
    <lineage>
        <taxon>Eukaryota</taxon>
        <taxon>Viridiplantae</taxon>
        <taxon>Streptophyta</taxon>
        <taxon>Embryophyta</taxon>
        <taxon>Tracheophyta</taxon>
        <taxon>Spermatophyta</taxon>
        <taxon>Magnoliopsida</taxon>
        <taxon>Magnoliidae</taxon>
        <taxon>Laurales</taxon>
        <taxon>Lauraceae</taxon>
        <taxon>Cinnamomum</taxon>
    </lineage>
</organism>
<gene>
    <name evidence="5" type="ORF">CKAN_00473100</name>
</gene>
<evidence type="ECO:0000313" key="5">
    <source>
        <dbReference type="EMBL" id="RWR76294.1"/>
    </source>
</evidence>
<dbReference type="EMBL" id="QPKB01000002">
    <property type="protein sequence ID" value="RWR76294.1"/>
    <property type="molecule type" value="Genomic_DNA"/>
</dbReference>
<reference evidence="5 6" key="1">
    <citation type="journal article" date="2019" name="Nat. Plants">
        <title>Stout camphor tree genome fills gaps in understanding of flowering plant genome evolution.</title>
        <authorList>
            <person name="Chaw S.M."/>
            <person name="Liu Y.C."/>
            <person name="Wu Y.W."/>
            <person name="Wang H.Y."/>
            <person name="Lin C.I."/>
            <person name="Wu C.S."/>
            <person name="Ke H.M."/>
            <person name="Chang L.Y."/>
            <person name="Hsu C.Y."/>
            <person name="Yang H.T."/>
            <person name="Sudianto E."/>
            <person name="Hsu M.H."/>
            <person name="Wu K.P."/>
            <person name="Wang L.N."/>
            <person name="Leebens-Mack J.H."/>
            <person name="Tsai I.J."/>
        </authorList>
    </citation>
    <scope>NUCLEOTIDE SEQUENCE [LARGE SCALE GENOMIC DNA]</scope>
    <source>
        <strain evidence="6">cv. Chaw 1501</strain>
        <tissue evidence="5">Young leaves</tissue>
    </source>
</reference>
<dbReference type="GO" id="GO:0032511">
    <property type="term" value="P:late endosome to vacuole transport via multivesicular body sorting pathway"/>
    <property type="evidence" value="ECO:0007669"/>
    <property type="project" value="InterPro"/>
</dbReference>
<dbReference type="STRING" id="337451.A0A443NCN0"/>
<evidence type="ECO:0000259" key="4">
    <source>
        <dbReference type="Pfam" id="PF04652"/>
    </source>
</evidence>
<feature type="domain" description="Vta1/callose synthase N-terminal" evidence="4">
    <location>
        <begin position="12"/>
        <end position="148"/>
    </location>
</feature>
<feature type="compositionally biased region" description="Low complexity" evidence="3">
    <location>
        <begin position="272"/>
        <end position="282"/>
    </location>
</feature>
<dbReference type="AlphaFoldDB" id="A0A443NCN0"/>
<feature type="compositionally biased region" description="Polar residues" evidence="3">
    <location>
        <begin position="359"/>
        <end position="370"/>
    </location>
</feature>
<dbReference type="InterPro" id="IPR023175">
    <property type="entry name" value="Vta1/CALS_N_sf"/>
</dbReference>
<dbReference type="InterPro" id="IPR044538">
    <property type="entry name" value="Vta1-like"/>
</dbReference>
<proteinExistence type="predicted"/>
<feature type="compositionally biased region" description="Polar residues" evidence="3">
    <location>
        <begin position="165"/>
        <end position="203"/>
    </location>
</feature>
<evidence type="ECO:0000256" key="1">
    <source>
        <dbReference type="ARBA" id="ARBA00004308"/>
    </source>
</evidence>
<protein>
    <submittedName>
        <fullName evidence="5">Protein MAMMALIAN LYST-INTERACTING PROTEIN 5-like protein</fullName>
    </submittedName>
</protein>
<dbReference type="PANTHER" id="PTHR46009:SF1">
    <property type="entry name" value="VACUOLAR PROTEIN SORTING-ASSOCIATED PROTEIN VTA1 HOMOLOG"/>
    <property type="match status" value="1"/>
</dbReference>
<feature type="compositionally biased region" description="Basic and acidic residues" evidence="3">
    <location>
        <begin position="147"/>
        <end position="163"/>
    </location>
</feature>
<accession>A0A443NCN0</accession>
<feature type="compositionally biased region" description="Polar residues" evidence="3">
    <location>
        <begin position="335"/>
        <end position="346"/>
    </location>
</feature>
<feature type="region of interest" description="Disordered" evidence="3">
    <location>
        <begin position="147"/>
        <end position="320"/>
    </location>
</feature>
<dbReference type="PANTHER" id="PTHR46009">
    <property type="entry name" value="VACUOLAR PROTEIN SORTING-ASSOCIATED PROTEIN VTA1 HOMOLOG"/>
    <property type="match status" value="1"/>
</dbReference>
<name>A0A443NCN0_9MAGN</name>
<dbReference type="Gene3D" id="1.25.40.270">
    <property type="entry name" value="Vacuolar protein sorting-associated protein vta1"/>
    <property type="match status" value="1"/>
</dbReference>
<keyword evidence="6" id="KW-1185">Reference proteome</keyword>
<dbReference type="GO" id="GO:0005771">
    <property type="term" value="C:multivesicular body"/>
    <property type="evidence" value="ECO:0007669"/>
    <property type="project" value="TreeGrafter"/>
</dbReference>